<gene>
    <name evidence="2" type="ORF">CLG96_16585</name>
</gene>
<protein>
    <submittedName>
        <fullName evidence="2">Alpha/beta hydrolase</fullName>
    </submittedName>
</protein>
<dbReference type="AlphaFoldDB" id="A0A2T5FU08"/>
<reference evidence="2 3" key="1">
    <citation type="submission" date="2017-09" db="EMBL/GenBank/DDBJ databases">
        <title>Sphingomonas panjinensis sp.nov., isolated from oil-contaminated soil.</title>
        <authorList>
            <person name="Wang L."/>
            <person name="Chen L."/>
        </authorList>
    </citation>
    <scope>NUCLEOTIDE SEQUENCE [LARGE SCALE GENOMIC DNA]</scope>
    <source>
        <strain evidence="2 3">FW-11</strain>
    </source>
</reference>
<name>A0A2T5FU08_9SPHN</name>
<dbReference type="Pfam" id="PF00561">
    <property type="entry name" value="Abhydrolase_1"/>
    <property type="match status" value="1"/>
</dbReference>
<dbReference type="EMBL" id="NWBU01000017">
    <property type="protein sequence ID" value="PTQ07769.1"/>
    <property type="molecule type" value="Genomic_DNA"/>
</dbReference>
<dbReference type="InterPro" id="IPR000073">
    <property type="entry name" value="AB_hydrolase_1"/>
</dbReference>
<dbReference type="PANTHER" id="PTHR43194">
    <property type="entry name" value="HYDROLASE ALPHA/BETA FOLD FAMILY"/>
    <property type="match status" value="1"/>
</dbReference>
<organism evidence="2 3">
    <name type="scientific">Sphingomonas oleivorans</name>
    <dbReference type="NCBI Taxonomy" id="1735121"/>
    <lineage>
        <taxon>Bacteria</taxon>
        <taxon>Pseudomonadati</taxon>
        <taxon>Pseudomonadota</taxon>
        <taxon>Alphaproteobacteria</taxon>
        <taxon>Sphingomonadales</taxon>
        <taxon>Sphingomonadaceae</taxon>
        <taxon>Sphingomonas</taxon>
    </lineage>
</organism>
<dbReference type="Gene3D" id="3.40.50.1820">
    <property type="entry name" value="alpha/beta hydrolase"/>
    <property type="match status" value="1"/>
</dbReference>
<sequence>MISRFIAGANVHANGIRQHYLRYGGAGRPLVLVPGITSPAITWGFVAEELARDFDVYVLDVRGRGLSEAGNHLDYGLDACAADIVAFVDALDLRGSLLLGHSMGARHAIRACRLAPGRFSRLALIDPPVSGPGRRPYPANLDWYVDSMALARRGAGIEALRRFTPSWTDEQIALRAEWLHTCDQAAILSSYAGFHDDDIHVDIPHLSLPTLLVAAGRGGVILDEDVEEIRALLPSIETCRVADAGHMIPWDDLPGFLAAVRPFLTA</sequence>
<dbReference type="Proteomes" id="UP000244162">
    <property type="component" value="Unassembled WGS sequence"/>
</dbReference>
<keyword evidence="2" id="KW-0378">Hydrolase</keyword>
<accession>A0A2T5FU08</accession>
<dbReference type="GO" id="GO:0016787">
    <property type="term" value="F:hydrolase activity"/>
    <property type="evidence" value="ECO:0007669"/>
    <property type="project" value="UniProtKB-KW"/>
</dbReference>
<dbReference type="OrthoDB" id="9808398at2"/>
<keyword evidence="3" id="KW-1185">Reference proteome</keyword>
<evidence type="ECO:0000259" key="1">
    <source>
        <dbReference type="Pfam" id="PF00561"/>
    </source>
</evidence>
<evidence type="ECO:0000313" key="2">
    <source>
        <dbReference type="EMBL" id="PTQ07769.1"/>
    </source>
</evidence>
<comment type="caution">
    <text evidence="2">The sequence shown here is derived from an EMBL/GenBank/DDBJ whole genome shotgun (WGS) entry which is preliminary data.</text>
</comment>
<evidence type="ECO:0000313" key="3">
    <source>
        <dbReference type="Proteomes" id="UP000244162"/>
    </source>
</evidence>
<dbReference type="InterPro" id="IPR029058">
    <property type="entry name" value="AB_hydrolase_fold"/>
</dbReference>
<dbReference type="InterPro" id="IPR050228">
    <property type="entry name" value="Carboxylesterase_BioH"/>
</dbReference>
<dbReference type="PANTHER" id="PTHR43194:SF5">
    <property type="entry name" value="PIMELOYL-[ACYL-CARRIER PROTEIN] METHYL ESTER ESTERASE"/>
    <property type="match status" value="1"/>
</dbReference>
<feature type="domain" description="AB hydrolase-1" evidence="1">
    <location>
        <begin position="29"/>
        <end position="252"/>
    </location>
</feature>
<dbReference type="SUPFAM" id="SSF53474">
    <property type="entry name" value="alpha/beta-Hydrolases"/>
    <property type="match status" value="1"/>
</dbReference>
<proteinExistence type="predicted"/>
<dbReference type="RefSeq" id="WP_107969657.1">
    <property type="nucleotide sequence ID" value="NZ_NWBU01000017.1"/>
</dbReference>